<protein>
    <recommendedName>
        <fullName evidence="1">Heterokaryon incompatibility domain-containing protein</fullName>
    </recommendedName>
</protein>
<sequence>MSERSEQVALMKDLYVKAQVVHIWLGPGLDDAKNLAAMALMKAIHQGTPPQDVLGHSDDTGGASQMLTTAPYWDRLWVIQEAVLAQEPRAYLGEACSPFWDLLEAFTQLTLAERDGQVPPTGLNPLAVLRMRTAKAVQSLKTHEPGPLSVLHVCSLLQATSVAETKEEHDRVFGLLGLLPDYTGLTPDYSLDVADLYTYTVSRLMEELGSLHLLAYAGVYPGRRVGLPSWSLDFAKIKNLGVYANWTFRADAAIEVKSGIISNRRATKYLGVRARAFDTVTWFGPPCPDLKFPEDLESTSEHSLRLQEVLLNWRLELGTRTEGKFDQRKVSLVFRRTVTNDTIYTKYEGVQHERR</sequence>
<evidence type="ECO:0000259" key="1">
    <source>
        <dbReference type="Pfam" id="PF06985"/>
    </source>
</evidence>
<dbReference type="PANTHER" id="PTHR24148:SF73">
    <property type="entry name" value="HET DOMAIN PROTEIN (AFU_ORTHOLOGUE AFUA_8G01020)"/>
    <property type="match status" value="1"/>
</dbReference>
<dbReference type="InterPro" id="IPR010730">
    <property type="entry name" value="HET"/>
</dbReference>
<dbReference type="InterPro" id="IPR052895">
    <property type="entry name" value="HetReg/Transcr_Mod"/>
</dbReference>
<dbReference type="PANTHER" id="PTHR24148">
    <property type="entry name" value="ANKYRIN REPEAT DOMAIN-CONTAINING PROTEIN 39 HOMOLOG-RELATED"/>
    <property type="match status" value="1"/>
</dbReference>
<keyword evidence="3" id="KW-1185">Reference proteome</keyword>
<gene>
    <name evidence="2" type="ORF">LTR78_000785</name>
</gene>
<dbReference type="Proteomes" id="UP001274830">
    <property type="component" value="Unassembled WGS sequence"/>
</dbReference>
<organism evidence="2 3">
    <name type="scientific">Recurvomyces mirabilis</name>
    <dbReference type="NCBI Taxonomy" id="574656"/>
    <lineage>
        <taxon>Eukaryota</taxon>
        <taxon>Fungi</taxon>
        <taxon>Dikarya</taxon>
        <taxon>Ascomycota</taxon>
        <taxon>Pezizomycotina</taxon>
        <taxon>Dothideomycetes</taxon>
        <taxon>Dothideomycetidae</taxon>
        <taxon>Mycosphaerellales</taxon>
        <taxon>Teratosphaeriaceae</taxon>
        <taxon>Recurvomyces</taxon>
    </lineage>
</organism>
<dbReference type="Pfam" id="PF06985">
    <property type="entry name" value="HET"/>
    <property type="match status" value="1"/>
</dbReference>
<proteinExistence type="predicted"/>
<comment type="caution">
    <text evidence="2">The sequence shown here is derived from an EMBL/GenBank/DDBJ whole genome shotgun (WGS) entry which is preliminary data.</text>
</comment>
<dbReference type="AlphaFoldDB" id="A0AAE1C5V4"/>
<evidence type="ECO:0000313" key="3">
    <source>
        <dbReference type="Proteomes" id="UP001274830"/>
    </source>
</evidence>
<name>A0AAE1C5V4_9PEZI</name>
<dbReference type="EMBL" id="JAUTXT010000002">
    <property type="protein sequence ID" value="KAK3679224.1"/>
    <property type="molecule type" value="Genomic_DNA"/>
</dbReference>
<reference evidence="2" key="1">
    <citation type="submission" date="2023-07" db="EMBL/GenBank/DDBJ databases">
        <title>Black Yeasts Isolated from many extreme environments.</title>
        <authorList>
            <person name="Coleine C."/>
            <person name="Stajich J.E."/>
            <person name="Selbmann L."/>
        </authorList>
    </citation>
    <scope>NUCLEOTIDE SEQUENCE</scope>
    <source>
        <strain evidence="2">CCFEE 5485</strain>
    </source>
</reference>
<feature type="domain" description="Heterokaryon incompatibility" evidence="1">
    <location>
        <begin position="3"/>
        <end position="81"/>
    </location>
</feature>
<accession>A0AAE1C5V4</accession>
<evidence type="ECO:0000313" key="2">
    <source>
        <dbReference type="EMBL" id="KAK3679224.1"/>
    </source>
</evidence>